<evidence type="ECO:0000256" key="1">
    <source>
        <dbReference type="ARBA" id="ARBA00001971"/>
    </source>
</evidence>
<sequence>MGFTAAKLRHMMEGMNNSVDQFLDLMEIKCQEAEDGEANVQPLLGKLAFDVVAETACGLYLNVMHKPDDEYFRSARSLVLNVVESAYQKIGQFFTAIKAFSKFLSVLELHFGHEPLTTLARIAQPIAELRAKDPSLARPDLIQSLLEAKVPEELLKKREFRVRANENGEFLMPLEDVATNAASALTAGFETVSANASHFVFCLAKYPEVQEKVRQEVNAAYEKHGGFTYDAINDLLYTTQTLFETLRIYSPVVTFTSRMASCDYRYKDMIIPKGTSIMSCTQQIHMDPRFWEKPEVFDPDRFSPEQKASRDPLAFQPYGIGPRHCVGMKLAQLEMTLIIAKLVHRFRVHLSSRHKNGELERKTQSIIASPRKGVWVSIEKIR</sequence>
<evidence type="ECO:0008006" key="17">
    <source>
        <dbReference type="Google" id="ProtNLM"/>
    </source>
</evidence>
<evidence type="ECO:0000256" key="4">
    <source>
        <dbReference type="ARBA" id="ARBA00004406"/>
    </source>
</evidence>
<evidence type="ECO:0000313" key="15">
    <source>
        <dbReference type="EMBL" id="KAK8759665.1"/>
    </source>
</evidence>
<keyword evidence="8" id="KW-0256">Endoplasmic reticulum</keyword>
<organism evidence="15 16">
    <name type="scientific">Amblyomma americanum</name>
    <name type="common">Lone star tick</name>
    <dbReference type="NCBI Taxonomy" id="6943"/>
    <lineage>
        <taxon>Eukaryota</taxon>
        <taxon>Metazoa</taxon>
        <taxon>Ecdysozoa</taxon>
        <taxon>Arthropoda</taxon>
        <taxon>Chelicerata</taxon>
        <taxon>Arachnida</taxon>
        <taxon>Acari</taxon>
        <taxon>Parasitiformes</taxon>
        <taxon>Ixodida</taxon>
        <taxon>Ixodoidea</taxon>
        <taxon>Ixodidae</taxon>
        <taxon>Amblyomminae</taxon>
        <taxon>Amblyomma</taxon>
    </lineage>
</organism>
<dbReference type="EMBL" id="JARKHS020032754">
    <property type="protein sequence ID" value="KAK8759665.1"/>
    <property type="molecule type" value="Genomic_DNA"/>
</dbReference>
<comment type="caution">
    <text evidence="15">The sequence shown here is derived from an EMBL/GenBank/DDBJ whole genome shotgun (WGS) entry which is preliminary data.</text>
</comment>
<dbReference type="Pfam" id="PF00067">
    <property type="entry name" value="p450"/>
    <property type="match status" value="1"/>
</dbReference>
<dbReference type="PRINTS" id="PR00385">
    <property type="entry name" value="P450"/>
</dbReference>
<evidence type="ECO:0000256" key="14">
    <source>
        <dbReference type="PIRSR" id="PIRSR602403-1"/>
    </source>
</evidence>
<feature type="binding site" description="axial binding residue" evidence="14">
    <location>
        <position position="325"/>
    </location>
    <ligand>
        <name>heme</name>
        <dbReference type="ChEBI" id="CHEBI:30413"/>
    </ligand>
    <ligandPart>
        <name>Fe</name>
        <dbReference type="ChEBI" id="CHEBI:18248"/>
    </ligandPart>
</feature>
<gene>
    <name evidence="15" type="ORF">V5799_002697</name>
</gene>
<evidence type="ECO:0000256" key="12">
    <source>
        <dbReference type="ARBA" id="ARBA00023033"/>
    </source>
</evidence>
<protein>
    <recommendedName>
        <fullName evidence="17">Cytochrome</fullName>
    </recommendedName>
</protein>
<dbReference type="PANTHER" id="PTHR24292:SF102">
    <property type="entry name" value="CYTOCHROME P450 FAMILY-RELATED"/>
    <property type="match status" value="1"/>
</dbReference>
<keyword evidence="6 14" id="KW-0349">Heme</keyword>
<comment type="subcellular location">
    <subcellularLocation>
        <location evidence="4">Endoplasmic reticulum membrane</location>
        <topology evidence="4">Peripheral membrane protein</topology>
    </subcellularLocation>
    <subcellularLocation>
        <location evidence="3">Microsome membrane</location>
        <topology evidence="3">Peripheral membrane protein</topology>
    </subcellularLocation>
</comment>
<dbReference type="PANTHER" id="PTHR24292">
    <property type="entry name" value="CYTOCHROME P450"/>
    <property type="match status" value="1"/>
</dbReference>
<dbReference type="GO" id="GO:0020037">
    <property type="term" value="F:heme binding"/>
    <property type="evidence" value="ECO:0007669"/>
    <property type="project" value="InterPro"/>
</dbReference>
<evidence type="ECO:0000256" key="2">
    <source>
        <dbReference type="ARBA" id="ARBA00003690"/>
    </source>
</evidence>
<reference evidence="15 16" key="1">
    <citation type="journal article" date="2023" name="Arcadia Sci">
        <title>De novo assembly of a long-read Amblyomma americanum tick genome.</title>
        <authorList>
            <person name="Chou S."/>
            <person name="Poskanzer K.E."/>
            <person name="Rollins M."/>
            <person name="Thuy-Boun P.S."/>
        </authorList>
    </citation>
    <scope>NUCLEOTIDE SEQUENCE [LARGE SCALE GENOMIC DNA]</scope>
    <source>
        <strain evidence="15">F_SG_1</strain>
        <tissue evidence="15">Salivary glands</tissue>
    </source>
</reference>
<dbReference type="GO" id="GO:0016705">
    <property type="term" value="F:oxidoreductase activity, acting on paired donors, with incorporation or reduction of molecular oxygen"/>
    <property type="evidence" value="ECO:0007669"/>
    <property type="project" value="InterPro"/>
</dbReference>
<comment type="cofactor">
    <cofactor evidence="1 14">
        <name>heme</name>
        <dbReference type="ChEBI" id="CHEBI:30413"/>
    </cofactor>
</comment>
<dbReference type="AlphaFoldDB" id="A0AAQ4DB25"/>
<evidence type="ECO:0000256" key="10">
    <source>
        <dbReference type="ARBA" id="ARBA00023002"/>
    </source>
</evidence>
<evidence type="ECO:0000256" key="7">
    <source>
        <dbReference type="ARBA" id="ARBA00022723"/>
    </source>
</evidence>
<evidence type="ECO:0000256" key="3">
    <source>
        <dbReference type="ARBA" id="ARBA00004174"/>
    </source>
</evidence>
<evidence type="ECO:0000256" key="5">
    <source>
        <dbReference type="ARBA" id="ARBA00010617"/>
    </source>
</evidence>
<evidence type="ECO:0000313" key="16">
    <source>
        <dbReference type="Proteomes" id="UP001321473"/>
    </source>
</evidence>
<dbReference type="GO" id="GO:0004497">
    <property type="term" value="F:monooxygenase activity"/>
    <property type="evidence" value="ECO:0007669"/>
    <property type="project" value="UniProtKB-KW"/>
</dbReference>
<dbReference type="InterPro" id="IPR050476">
    <property type="entry name" value="Insect_CytP450_Detox"/>
</dbReference>
<accession>A0AAQ4DB25</accession>
<comment type="function">
    <text evidence="2">May be involved in the metabolism of insect hormones and in the breakdown of synthetic insecticides.</text>
</comment>
<comment type="similarity">
    <text evidence="5">Belongs to the cytochrome P450 family.</text>
</comment>
<evidence type="ECO:0000256" key="6">
    <source>
        <dbReference type="ARBA" id="ARBA00022617"/>
    </source>
</evidence>
<keyword evidence="10" id="KW-0560">Oxidoreductase</keyword>
<dbReference type="InterPro" id="IPR001128">
    <property type="entry name" value="Cyt_P450"/>
</dbReference>
<dbReference type="InterPro" id="IPR036396">
    <property type="entry name" value="Cyt_P450_sf"/>
</dbReference>
<dbReference type="InterPro" id="IPR002403">
    <property type="entry name" value="Cyt_P450_E_grp-IV"/>
</dbReference>
<keyword evidence="7 14" id="KW-0479">Metal-binding</keyword>
<keyword evidence="9" id="KW-0492">Microsome</keyword>
<keyword evidence="13" id="KW-0472">Membrane</keyword>
<dbReference type="Gene3D" id="1.10.630.10">
    <property type="entry name" value="Cytochrome P450"/>
    <property type="match status" value="1"/>
</dbReference>
<evidence type="ECO:0000256" key="9">
    <source>
        <dbReference type="ARBA" id="ARBA00022848"/>
    </source>
</evidence>
<dbReference type="Proteomes" id="UP001321473">
    <property type="component" value="Unassembled WGS sequence"/>
</dbReference>
<keyword evidence="16" id="KW-1185">Reference proteome</keyword>
<keyword evidence="11 14" id="KW-0408">Iron</keyword>
<keyword evidence="12" id="KW-0503">Monooxygenase</keyword>
<dbReference type="GO" id="GO:0005506">
    <property type="term" value="F:iron ion binding"/>
    <property type="evidence" value="ECO:0007669"/>
    <property type="project" value="InterPro"/>
</dbReference>
<dbReference type="PRINTS" id="PR00465">
    <property type="entry name" value="EP450IV"/>
</dbReference>
<proteinExistence type="inferred from homology"/>
<dbReference type="SUPFAM" id="SSF48264">
    <property type="entry name" value="Cytochrome P450"/>
    <property type="match status" value="1"/>
</dbReference>
<evidence type="ECO:0000256" key="11">
    <source>
        <dbReference type="ARBA" id="ARBA00023004"/>
    </source>
</evidence>
<dbReference type="GO" id="GO:0005789">
    <property type="term" value="C:endoplasmic reticulum membrane"/>
    <property type="evidence" value="ECO:0007669"/>
    <property type="project" value="UniProtKB-SubCell"/>
</dbReference>
<name>A0AAQ4DB25_AMBAM</name>
<evidence type="ECO:0000256" key="8">
    <source>
        <dbReference type="ARBA" id="ARBA00022824"/>
    </source>
</evidence>
<evidence type="ECO:0000256" key="13">
    <source>
        <dbReference type="ARBA" id="ARBA00023136"/>
    </source>
</evidence>